<evidence type="ECO:0000256" key="10">
    <source>
        <dbReference type="ARBA" id="ARBA00023319"/>
    </source>
</evidence>
<dbReference type="PANTHER" id="PTHR25466:SF14">
    <property type="entry name" value="BUTYROPHILIN SUBFAMILY 2 MEMBER A2-LIKE-RELATED"/>
    <property type="match status" value="1"/>
</dbReference>
<dbReference type="Ensembl" id="ENSOABT00000058234.2">
    <property type="protein sequence ID" value="ENSOABP00000056802.2"/>
    <property type="gene ID" value="ENSOABG00000025022.2"/>
</dbReference>
<organism evidence="13 14">
    <name type="scientific">Oreochromis aureus</name>
    <name type="common">Israeli tilapia</name>
    <name type="synonym">Chromis aureus</name>
    <dbReference type="NCBI Taxonomy" id="47969"/>
    <lineage>
        <taxon>Eukaryota</taxon>
        <taxon>Metazoa</taxon>
        <taxon>Chordata</taxon>
        <taxon>Craniata</taxon>
        <taxon>Vertebrata</taxon>
        <taxon>Euteleostomi</taxon>
        <taxon>Actinopterygii</taxon>
        <taxon>Neopterygii</taxon>
        <taxon>Teleostei</taxon>
        <taxon>Neoteleostei</taxon>
        <taxon>Acanthomorphata</taxon>
        <taxon>Ovalentaria</taxon>
        <taxon>Cichlomorphae</taxon>
        <taxon>Cichliformes</taxon>
        <taxon>Cichlidae</taxon>
        <taxon>African cichlids</taxon>
        <taxon>Pseudocrenilabrinae</taxon>
        <taxon>Oreochromini</taxon>
        <taxon>Oreochromis</taxon>
    </lineage>
</organism>
<sequence length="250" mass="28433">MSPSKLMLCFVVLSVPRVKVEAEEGAESVQLPFRTTQNLPGDATVEWVCYEPEYRKVHVYKNGSDQPGEQDQRYRDRTKMNEDLLKTGDLSLTLKYPTERDSGRYECEVRRNGRIRFKKVLLKVKGLFVCVCVCVCVCVSDCLVSPLQGDSRMLFSVHPKAQFFLTKDLICCFSKNLFLIIPYCITNLLNGIKSVPSNICSKYSSNLRSFFRCVYVCVQLLKTVIFRNSHHADRDLLLHSACSISSQGSS</sequence>
<evidence type="ECO:0000256" key="7">
    <source>
        <dbReference type="ARBA" id="ARBA00023157"/>
    </source>
</evidence>
<evidence type="ECO:0000313" key="14">
    <source>
        <dbReference type="Proteomes" id="UP000472276"/>
    </source>
</evidence>
<dbReference type="GO" id="GO:0071222">
    <property type="term" value="P:cellular response to lipopolysaccharide"/>
    <property type="evidence" value="ECO:0007669"/>
    <property type="project" value="TreeGrafter"/>
</dbReference>
<keyword evidence="6" id="KW-0472">Membrane</keyword>
<dbReference type="Proteomes" id="UP000472276">
    <property type="component" value="Unassembled WGS sequence"/>
</dbReference>
<dbReference type="AlphaFoldDB" id="A0A668W297"/>
<evidence type="ECO:0000256" key="3">
    <source>
        <dbReference type="ARBA" id="ARBA00022692"/>
    </source>
</evidence>
<keyword evidence="3" id="KW-0812">Transmembrane</keyword>
<dbReference type="InterPro" id="IPR051713">
    <property type="entry name" value="T-cell_Activation_Regulation"/>
</dbReference>
<evidence type="ECO:0000259" key="12">
    <source>
        <dbReference type="PROSITE" id="PS50835"/>
    </source>
</evidence>
<dbReference type="InterPro" id="IPR007110">
    <property type="entry name" value="Ig-like_dom"/>
</dbReference>
<dbReference type="InterPro" id="IPR013106">
    <property type="entry name" value="Ig_V-set"/>
</dbReference>
<dbReference type="PANTHER" id="PTHR25466">
    <property type="entry name" value="T-LYMPHOCYTE ACTIVATION ANTIGEN"/>
    <property type="match status" value="1"/>
</dbReference>
<dbReference type="GO" id="GO:0042102">
    <property type="term" value="P:positive regulation of T cell proliferation"/>
    <property type="evidence" value="ECO:0007669"/>
    <property type="project" value="TreeGrafter"/>
</dbReference>
<keyword evidence="10" id="KW-0393">Immunoglobulin domain</keyword>
<keyword evidence="14" id="KW-1185">Reference proteome</keyword>
<keyword evidence="8" id="KW-0675">Receptor</keyword>
<protein>
    <recommendedName>
        <fullName evidence="12">Ig-like domain-containing protein</fullName>
    </recommendedName>
</protein>
<reference evidence="13" key="1">
    <citation type="submission" date="2025-08" db="UniProtKB">
        <authorList>
            <consortium name="Ensembl"/>
        </authorList>
    </citation>
    <scope>IDENTIFICATION</scope>
</reference>
<evidence type="ECO:0000256" key="6">
    <source>
        <dbReference type="ARBA" id="ARBA00023136"/>
    </source>
</evidence>
<evidence type="ECO:0000256" key="1">
    <source>
        <dbReference type="ARBA" id="ARBA00004251"/>
    </source>
</evidence>
<name>A0A668W297_OREAU</name>
<dbReference type="GO" id="GO:0042130">
    <property type="term" value="P:negative regulation of T cell proliferation"/>
    <property type="evidence" value="ECO:0007669"/>
    <property type="project" value="TreeGrafter"/>
</dbReference>
<dbReference type="Gene3D" id="2.60.40.10">
    <property type="entry name" value="Immunoglobulins"/>
    <property type="match status" value="1"/>
</dbReference>
<dbReference type="GO" id="GO:0031295">
    <property type="term" value="P:T cell costimulation"/>
    <property type="evidence" value="ECO:0007669"/>
    <property type="project" value="TreeGrafter"/>
</dbReference>
<dbReference type="Pfam" id="PF07686">
    <property type="entry name" value="V-set"/>
    <property type="match status" value="1"/>
</dbReference>
<accession>A0A668W297</accession>
<dbReference type="GO" id="GO:0009897">
    <property type="term" value="C:external side of plasma membrane"/>
    <property type="evidence" value="ECO:0007669"/>
    <property type="project" value="TreeGrafter"/>
</dbReference>
<evidence type="ECO:0000256" key="8">
    <source>
        <dbReference type="ARBA" id="ARBA00023170"/>
    </source>
</evidence>
<keyword evidence="9" id="KW-0325">Glycoprotein</keyword>
<evidence type="ECO:0000256" key="4">
    <source>
        <dbReference type="ARBA" id="ARBA00022729"/>
    </source>
</evidence>
<keyword evidence="7" id="KW-1015">Disulfide bond</keyword>
<keyword evidence="2" id="KW-1003">Cell membrane</keyword>
<evidence type="ECO:0000256" key="2">
    <source>
        <dbReference type="ARBA" id="ARBA00022475"/>
    </source>
</evidence>
<evidence type="ECO:0000256" key="9">
    <source>
        <dbReference type="ARBA" id="ARBA00023180"/>
    </source>
</evidence>
<keyword evidence="4 11" id="KW-0732">Signal</keyword>
<dbReference type="InterPro" id="IPR013783">
    <property type="entry name" value="Ig-like_fold"/>
</dbReference>
<feature type="chain" id="PRO_5044203486" description="Ig-like domain-containing protein" evidence="11">
    <location>
        <begin position="23"/>
        <end position="250"/>
    </location>
</feature>
<dbReference type="GO" id="GO:0007166">
    <property type="term" value="P:cell surface receptor signaling pathway"/>
    <property type="evidence" value="ECO:0007669"/>
    <property type="project" value="TreeGrafter"/>
</dbReference>
<dbReference type="OMA" id="RIHIHLQ"/>
<feature type="domain" description="Ig-like" evidence="12">
    <location>
        <begin position="3"/>
        <end position="112"/>
    </location>
</feature>
<proteinExistence type="predicted"/>
<keyword evidence="5" id="KW-1133">Transmembrane helix</keyword>
<dbReference type="PROSITE" id="PS50835">
    <property type="entry name" value="IG_LIKE"/>
    <property type="match status" value="1"/>
</dbReference>
<evidence type="ECO:0000256" key="11">
    <source>
        <dbReference type="SAM" id="SignalP"/>
    </source>
</evidence>
<dbReference type="GO" id="GO:0006955">
    <property type="term" value="P:immune response"/>
    <property type="evidence" value="ECO:0007669"/>
    <property type="project" value="TreeGrafter"/>
</dbReference>
<comment type="subcellular location">
    <subcellularLocation>
        <location evidence="1">Cell membrane</location>
        <topology evidence="1">Single-pass type I membrane protein</topology>
    </subcellularLocation>
</comment>
<feature type="signal peptide" evidence="11">
    <location>
        <begin position="1"/>
        <end position="22"/>
    </location>
</feature>
<dbReference type="SUPFAM" id="SSF48726">
    <property type="entry name" value="Immunoglobulin"/>
    <property type="match status" value="1"/>
</dbReference>
<evidence type="ECO:0000256" key="5">
    <source>
        <dbReference type="ARBA" id="ARBA00022989"/>
    </source>
</evidence>
<evidence type="ECO:0000313" key="13">
    <source>
        <dbReference type="Ensembl" id="ENSOABP00000056802.2"/>
    </source>
</evidence>
<dbReference type="InterPro" id="IPR036179">
    <property type="entry name" value="Ig-like_dom_sf"/>
</dbReference>
<reference evidence="13" key="2">
    <citation type="submission" date="2025-09" db="UniProtKB">
        <authorList>
            <consortium name="Ensembl"/>
        </authorList>
    </citation>
    <scope>IDENTIFICATION</scope>
</reference>